<sequence>MKRVSNGRNVVFVPYVDNIPPPPPQQQQYRERLQQQQQQQQQQQRAPHVASLVSNEANNKSCASRPIKTNAIFRLHMKDHIETLRMTANFNRKFMFDKYGLPPSHAFAHYPGLYDRTILSRMLDEELRDIARKTAADRFRTQDTMWMTMVYPFAALAHRRGVDTALAADHLRLWTRSTSYEHLSLTVSNVGPLVDPNFGKLSKSYQGNMFLSTKAAALANVRPITATLGTIGHEILNEKLRYWLVNMDGKCEPMYSFCMMTVNSLTGCYRDLHNKMKLFVTANDDLASADPVSVNTVHALLRLVSRDAAPAPWERR</sequence>
<protein>
    <submittedName>
        <fullName evidence="2">Uncharacterized protein</fullName>
    </submittedName>
</protein>
<dbReference type="Proteomes" id="UP000051952">
    <property type="component" value="Unassembled WGS sequence"/>
</dbReference>
<accession>A0A0S4JF01</accession>
<gene>
    <name evidence="2" type="ORF">BSAL_00925</name>
</gene>
<reference evidence="3" key="1">
    <citation type="submission" date="2015-09" db="EMBL/GenBank/DDBJ databases">
        <authorList>
            <consortium name="Pathogen Informatics"/>
        </authorList>
    </citation>
    <scope>NUCLEOTIDE SEQUENCE [LARGE SCALE GENOMIC DNA]</scope>
    <source>
        <strain evidence="3">Lake Konstanz</strain>
    </source>
</reference>
<dbReference type="AlphaFoldDB" id="A0A0S4JF01"/>
<dbReference type="EMBL" id="CYKH01001418">
    <property type="protein sequence ID" value="CUG86963.1"/>
    <property type="molecule type" value="Genomic_DNA"/>
</dbReference>
<name>A0A0S4JF01_BODSA</name>
<dbReference type="VEuPathDB" id="TriTrypDB:BSAL_00925"/>
<feature type="region of interest" description="Disordered" evidence="1">
    <location>
        <begin position="1"/>
        <end position="50"/>
    </location>
</feature>
<keyword evidence="3" id="KW-1185">Reference proteome</keyword>
<proteinExistence type="predicted"/>
<evidence type="ECO:0000313" key="3">
    <source>
        <dbReference type="Proteomes" id="UP000051952"/>
    </source>
</evidence>
<feature type="compositionally biased region" description="Low complexity" evidence="1">
    <location>
        <begin position="34"/>
        <end position="45"/>
    </location>
</feature>
<evidence type="ECO:0000313" key="2">
    <source>
        <dbReference type="EMBL" id="CUG86963.1"/>
    </source>
</evidence>
<organism evidence="2 3">
    <name type="scientific">Bodo saltans</name>
    <name type="common">Flagellated protozoan</name>
    <dbReference type="NCBI Taxonomy" id="75058"/>
    <lineage>
        <taxon>Eukaryota</taxon>
        <taxon>Discoba</taxon>
        <taxon>Euglenozoa</taxon>
        <taxon>Kinetoplastea</taxon>
        <taxon>Metakinetoplastina</taxon>
        <taxon>Eubodonida</taxon>
        <taxon>Bodonidae</taxon>
        <taxon>Bodo</taxon>
    </lineage>
</organism>
<evidence type="ECO:0000256" key="1">
    <source>
        <dbReference type="SAM" id="MobiDB-lite"/>
    </source>
</evidence>